<keyword evidence="2 3" id="KW-0450">Lipoyl</keyword>
<name>A0A426QKL3_9GAMM</name>
<evidence type="ECO:0000259" key="5">
    <source>
        <dbReference type="PROSITE" id="PS50968"/>
    </source>
</evidence>
<protein>
    <recommendedName>
        <fullName evidence="3">Glycine cleavage system H protein</fullName>
    </recommendedName>
</protein>
<dbReference type="InterPro" id="IPR003016">
    <property type="entry name" value="2-oxoA_DH_lipoyl-BS"/>
</dbReference>
<dbReference type="SUPFAM" id="SSF51230">
    <property type="entry name" value="Single hybrid motif"/>
    <property type="match status" value="1"/>
</dbReference>
<dbReference type="GO" id="GO:0005829">
    <property type="term" value="C:cytosol"/>
    <property type="evidence" value="ECO:0007669"/>
    <property type="project" value="TreeGrafter"/>
</dbReference>
<reference evidence="6 7" key="1">
    <citation type="journal article" date="2010" name="Int. J. Syst. Evol. Microbiol.">
        <title>Thiohalobacter thiocyanaticus gen. nov., sp. nov., a moderately halophilic, sulfur-oxidizing gammaproteobacterium from hypersaline lakes, that utilizes thiocyanate.</title>
        <authorList>
            <person name="Sorokin D.Y."/>
            <person name="Kovaleva O.L."/>
            <person name="Tourova T.P."/>
            <person name="Muyzer G."/>
        </authorList>
    </citation>
    <scope>NUCLEOTIDE SEQUENCE [LARGE SCALE GENOMIC DNA]</scope>
    <source>
        <strain evidence="6 7">Hrh1</strain>
    </source>
</reference>
<comment type="cofactor">
    <cofactor evidence="3">
        <name>(R)-lipoate</name>
        <dbReference type="ChEBI" id="CHEBI:83088"/>
    </cofactor>
    <text evidence="3">Binds 1 lipoyl cofactor covalently.</text>
</comment>
<dbReference type="PANTHER" id="PTHR11715:SF3">
    <property type="entry name" value="GLYCINE CLEAVAGE SYSTEM H PROTEIN-RELATED"/>
    <property type="match status" value="1"/>
</dbReference>
<organism evidence="6 7">
    <name type="scientific">Thiohalobacter thiocyanaticus</name>
    <dbReference type="NCBI Taxonomy" id="585455"/>
    <lineage>
        <taxon>Bacteria</taxon>
        <taxon>Pseudomonadati</taxon>
        <taxon>Pseudomonadota</taxon>
        <taxon>Gammaproteobacteria</taxon>
        <taxon>Thiohalobacterales</taxon>
        <taxon>Thiohalobacteraceae</taxon>
        <taxon>Thiohalobacter</taxon>
    </lineage>
</organism>
<dbReference type="PROSITE" id="PS50968">
    <property type="entry name" value="BIOTINYL_LIPOYL"/>
    <property type="match status" value="1"/>
</dbReference>
<proteinExistence type="inferred from homology"/>
<accession>A0A426QKL3</accession>
<dbReference type="OrthoDB" id="9796712at2"/>
<dbReference type="NCBIfam" id="NF002270">
    <property type="entry name" value="PRK01202.1"/>
    <property type="match status" value="1"/>
</dbReference>
<feature type="modified residue" description="N6-lipoyllysine" evidence="3 4">
    <location>
        <position position="65"/>
    </location>
</feature>
<dbReference type="InterPro" id="IPR033753">
    <property type="entry name" value="GCV_H/Fam206"/>
</dbReference>
<dbReference type="Gene3D" id="2.40.50.100">
    <property type="match status" value="1"/>
</dbReference>
<evidence type="ECO:0000256" key="3">
    <source>
        <dbReference type="HAMAP-Rule" id="MF_00272"/>
    </source>
</evidence>
<dbReference type="HAMAP" id="MF_00272">
    <property type="entry name" value="GcvH"/>
    <property type="match status" value="1"/>
</dbReference>
<evidence type="ECO:0000313" key="7">
    <source>
        <dbReference type="Proteomes" id="UP000287798"/>
    </source>
</evidence>
<dbReference type="RefSeq" id="WP_125181645.1">
    <property type="nucleotide sequence ID" value="NZ_QZMU01000001.1"/>
</dbReference>
<keyword evidence="7" id="KW-1185">Reference proteome</keyword>
<evidence type="ECO:0000256" key="2">
    <source>
        <dbReference type="ARBA" id="ARBA00022823"/>
    </source>
</evidence>
<dbReference type="EMBL" id="QZMU01000001">
    <property type="protein sequence ID" value="RRQ22303.1"/>
    <property type="molecule type" value="Genomic_DNA"/>
</dbReference>
<dbReference type="NCBIfam" id="TIGR00527">
    <property type="entry name" value="gcvH"/>
    <property type="match status" value="1"/>
</dbReference>
<dbReference type="InterPro" id="IPR000089">
    <property type="entry name" value="Biotin_lipoyl"/>
</dbReference>
<evidence type="ECO:0000256" key="1">
    <source>
        <dbReference type="ARBA" id="ARBA00009249"/>
    </source>
</evidence>
<evidence type="ECO:0000256" key="4">
    <source>
        <dbReference type="PIRSR" id="PIRSR617453-50"/>
    </source>
</evidence>
<dbReference type="GO" id="GO:0009249">
    <property type="term" value="P:protein lipoylation"/>
    <property type="evidence" value="ECO:0007669"/>
    <property type="project" value="TreeGrafter"/>
</dbReference>
<evidence type="ECO:0000313" key="6">
    <source>
        <dbReference type="EMBL" id="RRQ22303.1"/>
    </source>
</evidence>
<comment type="subunit">
    <text evidence="3">The glycine cleavage system is composed of four proteins: P, T, L and H.</text>
</comment>
<gene>
    <name evidence="3 6" type="primary">gcvH</name>
    <name evidence="6" type="ORF">D6C00_10305</name>
</gene>
<comment type="similarity">
    <text evidence="1 3">Belongs to the GcvH family.</text>
</comment>
<dbReference type="Proteomes" id="UP000287798">
    <property type="component" value="Unassembled WGS sequence"/>
</dbReference>
<dbReference type="Pfam" id="PF01597">
    <property type="entry name" value="GCV_H"/>
    <property type="match status" value="1"/>
</dbReference>
<dbReference type="GO" id="GO:0019464">
    <property type="term" value="P:glycine decarboxylation via glycine cleavage system"/>
    <property type="evidence" value="ECO:0007669"/>
    <property type="project" value="UniProtKB-UniRule"/>
</dbReference>
<dbReference type="InterPro" id="IPR011053">
    <property type="entry name" value="Single_hybrid_motif"/>
</dbReference>
<sequence length="131" mass="13940">MSEVPGELKYTKSHEWVRIEADGSVVVGITDHAQDQLGDMVYVEAPEAGTSFAAGDACAVVESVKAASDVYAPISGEVTEGNDALADSPELVNQDPFGDGWLMKLNPSDSSELDGLMDAEAYQAYLESEEH</sequence>
<comment type="function">
    <text evidence="3">The glycine cleavage system catalyzes the degradation of glycine. The H protein shuttles the methylamine group of glycine from the P protein to the T protein.</text>
</comment>
<dbReference type="GO" id="GO:0005960">
    <property type="term" value="C:glycine cleavage complex"/>
    <property type="evidence" value="ECO:0007669"/>
    <property type="project" value="InterPro"/>
</dbReference>
<dbReference type="AlphaFoldDB" id="A0A426QKL3"/>
<dbReference type="InterPro" id="IPR002930">
    <property type="entry name" value="GCV_H"/>
</dbReference>
<dbReference type="PROSITE" id="PS00189">
    <property type="entry name" value="LIPOYL"/>
    <property type="match status" value="1"/>
</dbReference>
<comment type="caution">
    <text evidence="6">The sequence shown here is derived from an EMBL/GenBank/DDBJ whole genome shotgun (WGS) entry which is preliminary data.</text>
</comment>
<dbReference type="PANTHER" id="PTHR11715">
    <property type="entry name" value="GLYCINE CLEAVAGE SYSTEM H PROTEIN"/>
    <property type="match status" value="1"/>
</dbReference>
<dbReference type="CDD" id="cd06848">
    <property type="entry name" value="GCS_H"/>
    <property type="match status" value="1"/>
</dbReference>
<dbReference type="InterPro" id="IPR017453">
    <property type="entry name" value="GCV_H_sub"/>
</dbReference>
<feature type="domain" description="Lipoyl-binding" evidence="5">
    <location>
        <begin position="24"/>
        <end position="106"/>
    </location>
</feature>